<keyword evidence="4" id="KW-1185">Reference proteome</keyword>
<comment type="caution">
    <text evidence="3">The sequence shown here is derived from an EMBL/GenBank/DDBJ whole genome shotgun (WGS) entry which is preliminary data.</text>
</comment>
<dbReference type="OrthoDB" id="5399138at2759"/>
<organism evidence="3 4">
    <name type="scientific">Penicillium subrubescens</name>
    <dbReference type="NCBI Taxonomy" id="1316194"/>
    <lineage>
        <taxon>Eukaryota</taxon>
        <taxon>Fungi</taxon>
        <taxon>Dikarya</taxon>
        <taxon>Ascomycota</taxon>
        <taxon>Pezizomycotina</taxon>
        <taxon>Eurotiomycetes</taxon>
        <taxon>Eurotiomycetidae</taxon>
        <taxon>Eurotiales</taxon>
        <taxon>Aspergillaceae</taxon>
        <taxon>Penicillium</taxon>
    </lineage>
</organism>
<sequence>MPPDSQAEQPHYVEPNELLPRDYNWTYDQDPGTCDIFTADSFHLNGSGFHAGGLIHPQSLDTSDLCFLENTYDATNTAPAIPFMGHELGNDSFPASVSSLDGFSDMMNVYSGTTSPGNGLLQDTPNTQLLDGFSWNWESSPGVSDPIPASEPIEQPAPASLSQQRPAPAPRTRSGLPRRRSRYLVSQPVQRTPPIQVPGAKEMDPMQRWQESPPEDEPASLTAIMNAMDEMPNNRSPGQAHGTRPTNAFKHYRQSASITSGEFSASSADSACSSAGRSTPQSSRSRRSKGRVAKNKAKPWNDTKPRIFCCTFCCDRFRSKYDWVRHEKSLHLNLETWYCAPQGPSVFSETTGQEHCAYCNAPNPSREHLIEEHSYEECQNLSKASRSFRRKDHLVQHLRHVHQVNTVPLIDEWKSESKNITSRCGFCDQKLLDWDERIEHIGDHFRSGLTMKDWKGDHGFPPSITAQLRNAFPPYLIGTESESMIPFSSTNAAVRDHYAQMSARVEASKGYGNTGQESAAAGAGAGAGAADATKLQFDNFLGNFTRHLGQFARQQMQNGVIPTDEMFQQEARRVVFDCGDEWDQTIADNPQWLSSFRRLHCENGEDGSNG</sequence>
<gene>
    <name evidence="3" type="ORF">PENSUB_4412</name>
</gene>
<evidence type="ECO:0000256" key="1">
    <source>
        <dbReference type="SAM" id="MobiDB-lite"/>
    </source>
</evidence>
<name>A0A1Q5UCL9_9EURO</name>
<reference evidence="3 4" key="1">
    <citation type="submission" date="2016-10" db="EMBL/GenBank/DDBJ databases">
        <title>Genome sequence of the ascomycete fungus Penicillium subrubescens.</title>
        <authorList>
            <person name="De Vries R.P."/>
            <person name="Peng M."/>
            <person name="Dilokpimol A."/>
            <person name="Hilden K."/>
            <person name="Makela M.R."/>
            <person name="Grigoriev I."/>
            <person name="Riley R."/>
            <person name="Granchi Z."/>
        </authorList>
    </citation>
    <scope>NUCLEOTIDE SEQUENCE [LARGE SCALE GENOMIC DNA]</scope>
    <source>
        <strain evidence="3 4">CBS 132785</strain>
    </source>
</reference>
<dbReference type="SMART" id="SM00355">
    <property type="entry name" value="ZnF_C2H2"/>
    <property type="match status" value="3"/>
</dbReference>
<protein>
    <recommendedName>
        <fullName evidence="2">C2H2-type domain-containing protein</fullName>
    </recommendedName>
</protein>
<feature type="region of interest" description="Disordered" evidence="1">
    <location>
        <begin position="116"/>
        <end position="218"/>
    </location>
</feature>
<evidence type="ECO:0000313" key="3">
    <source>
        <dbReference type="EMBL" id="OKP10238.1"/>
    </source>
</evidence>
<feature type="compositionally biased region" description="Polar residues" evidence="1">
    <location>
        <begin position="116"/>
        <end position="129"/>
    </location>
</feature>
<dbReference type="InterPro" id="IPR013087">
    <property type="entry name" value="Znf_C2H2_type"/>
</dbReference>
<dbReference type="EMBL" id="MNBE01000379">
    <property type="protein sequence ID" value="OKP10238.1"/>
    <property type="molecule type" value="Genomic_DNA"/>
</dbReference>
<accession>A0A1Q5UCL9</accession>
<feature type="domain" description="C2H2-type" evidence="2">
    <location>
        <begin position="309"/>
        <end position="331"/>
    </location>
</feature>
<feature type="compositionally biased region" description="Basic residues" evidence="1">
    <location>
        <begin position="284"/>
        <end position="297"/>
    </location>
</feature>
<dbReference type="AlphaFoldDB" id="A0A1Q5UCL9"/>
<dbReference type="Proteomes" id="UP000186955">
    <property type="component" value="Unassembled WGS sequence"/>
</dbReference>
<proteinExistence type="predicted"/>
<feature type="compositionally biased region" description="Low complexity" evidence="1">
    <location>
        <begin position="266"/>
        <end position="278"/>
    </location>
</feature>
<feature type="region of interest" description="Disordered" evidence="1">
    <location>
        <begin position="266"/>
        <end position="298"/>
    </location>
</feature>
<dbReference type="PROSITE" id="PS00028">
    <property type="entry name" value="ZINC_FINGER_C2H2_1"/>
    <property type="match status" value="1"/>
</dbReference>
<evidence type="ECO:0000259" key="2">
    <source>
        <dbReference type="PROSITE" id="PS00028"/>
    </source>
</evidence>
<evidence type="ECO:0000313" key="4">
    <source>
        <dbReference type="Proteomes" id="UP000186955"/>
    </source>
</evidence>
<dbReference type="STRING" id="1316194.A0A1Q5UCL9"/>